<dbReference type="InterPro" id="IPR031314">
    <property type="entry name" value="DNK_dom"/>
</dbReference>
<dbReference type="InterPro" id="IPR027417">
    <property type="entry name" value="P-loop_NTPase"/>
</dbReference>
<feature type="binding site" evidence="2">
    <location>
        <begin position="147"/>
        <end position="151"/>
    </location>
    <ligand>
        <name>ATP</name>
        <dbReference type="ChEBI" id="CHEBI:30616"/>
    </ligand>
</feature>
<keyword evidence="4" id="KW-0418">Kinase</keyword>
<evidence type="ECO:0000313" key="4">
    <source>
        <dbReference type="EMBL" id="AXE60682.1"/>
    </source>
</evidence>
<protein>
    <submittedName>
        <fullName evidence="4">Deoxyguanosine kinase</fullName>
    </submittedName>
</protein>
<dbReference type="InterPro" id="IPR050566">
    <property type="entry name" value="Deoxyribonucleoside_kinase"/>
</dbReference>
<keyword evidence="5" id="KW-1185">Reference proteome</keyword>
<feature type="active site" description="Proton acceptor" evidence="1">
    <location>
        <position position="92"/>
    </location>
</feature>
<dbReference type="KEGG" id="mpho:DA803_01075"/>
<dbReference type="SUPFAM" id="SSF52540">
    <property type="entry name" value="P-loop containing nucleoside triphosphate hydrolases"/>
    <property type="match status" value="1"/>
</dbReference>
<feature type="domain" description="Deoxynucleoside kinase" evidence="3">
    <location>
        <begin position="3"/>
        <end position="206"/>
    </location>
</feature>
<dbReference type="GO" id="GO:0005524">
    <property type="term" value="F:ATP binding"/>
    <property type="evidence" value="ECO:0007669"/>
    <property type="project" value="UniProtKB-KW"/>
</dbReference>
<dbReference type="AlphaFoldDB" id="A0A2Z5IQ80"/>
<evidence type="ECO:0000256" key="2">
    <source>
        <dbReference type="PIRSR" id="PIRSR000705-3"/>
    </source>
</evidence>
<accession>A0A2Z5IQ80</accession>
<dbReference type="RefSeq" id="WP_114190795.1">
    <property type="nucleotide sequence ID" value="NZ_CP029295.1"/>
</dbReference>
<dbReference type="Proteomes" id="UP000252477">
    <property type="component" value="Chromosome"/>
</dbReference>
<dbReference type="PIRSF" id="PIRSF000705">
    <property type="entry name" value="DNK"/>
    <property type="match status" value="1"/>
</dbReference>
<organism evidence="4 5">
    <name type="scientific">[Mycoplasma] phocae</name>
    <dbReference type="NCBI Taxonomy" id="142651"/>
    <lineage>
        <taxon>Bacteria</taxon>
        <taxon>Bacillati</taxon>
        <taxon>Mycoplasmatota</taxon>
        <taxon>Mycoplasmoidales</taxon>
        <taxon>Metamycoplasmataceae</taxon>
        <taxon>Metamycoplasma</taxon>
    </lineage>
</organism>
<dbReference type="GO" id="GO:0005737">
    <property type="term" value="C:cytoplasm"/>
    <property type="evidence" value="ECO:0007669"/>
    <property type="project" value="TreeGrafter"/>
</dbReference>
<evidence type="ECO:0000313" key="5">
    <source>
        <dbReference type="Proteomes" id="UP000252477"/>
    </source>
</evidence>
<keyword evidence="4" id="KW-0808">Transferase</keyword>
<dbReference type="GO" id="GO:0019136">
    <property type="term" value="F:deoxynucleoside kinase activity"/>
    <property type="evidence" value="ECO:0007669"/>
    <property type="project" value="InterPro"/>
</dbReference>
<dbReference type="OrthoDB" id="391791at2"/>
<keyword evidence="2" id="KW-0547">Nucleotide-binding</keyword>
<sequence length="224" mass="27032">MIIGISGMIAAGKSSLSEKLHKHYKDSYMLHEFEEDDEVFNTFLKWLYEKKPNLTIGFQSYIVENHSAKFIEMLKKFKYEKQDLIKKHIFLDRFSVEHYIFAKLILKEKEPRYLEAYDALFEKLISKSELPNLAIFLDINFDTFKKRIFERGRNSEIENWDNNYDYFKKLHDNYLTIFKEISNKFNLNYIIIDTNNLTEDQVLEKAIAIIDKESLKYENRFENR</sequence>
<proteinExistence type="predicted"/>
<feature type="binding site" evidence="2">
    <location>
        <begin position="7"/>
        <end position="15"/>
    </location>
    <ligand>
        <name>ATP</name>
        <dbReference type="ChEBI" id="CHEBI:30616"/>
    </ligand>
</feature>
<name>A0A2Z5IQ80_9BACT</name>
<keyword evidence="2" id="KW-0067">ATP-binding</keyword>
<dbReference type="Pfam" id="PF01712">
    <property type="entry name" value="dNK"/>
    <property type="match status" value="1"/>
</dbReference>
<evidence type="ECO:0000259" key="3">
    <source>
        <dbReference type="Pfam" id="PF01712"/>
    </source>
</evidence>
<gene>
    <name evidence="4" type="ORF">DA803_01075</name>
</gene>
<reference evidence="4 5" key="1">
    <citation type="submission" date="2018-05" db="EMBL/GenBank/DDBJ databases">
        <title>Annotation of the Mycoplasma phocidae genome.</title>
        <authorList>
            <person name="Brown D.R."/>
            <person name="Kutish G.F."/>
            <person name="Frasca S.Jr."/>
        </authorList>
    </citation>
    <scope>NUCLEOTIDE SEQUENCE [LARGE SCALE GENOMIC DNA]</scope>
    <source>
        <strain evidence="4 5">105</strain>
    </source>
</reference>
<dbReference type="PANTHER" id="PTHR10513:SF35">
    <property type="entry name" value="DEOXYADENOSINE KINASE"/>
    <property type="match status" value="1"/>
</dbReference>
<dbReference type="PANTHER" id="PTHR10513">
    <property type="entry name" value="DEOXYNUCLEOSIDE KINASE"/>
    <property type="match status" value="1"/>
</dbReference>
<dbReference type="Gene3D" id="3.40.50.300">
    <property type="entry name" value="P-loop containing nucleotide triphosphate hydrolases"/>
    <property type="match status" value="1"/>
</dbReference>
<dbReference type="EMBL" id="CP029295">
    <property type="protein sequence ID" value="AXE60682.1"/>
    <property type="molecule type" value="Genomic_DNA"/>
</dbReference>
<dbReference type="InterPro" id="IPR002624">
    <property type="entry name" value="DCK/DGK"/>
</dbReference>
<evidence type="ECO:0000256" key="1">
    <source>
        <dbReference type="PIRSR" id="PIRSR000705-1"/>
    </source>
</evidence>